<evidence type="ECO:0000256" key="3">
    <source>
        <dbReference type="ARBA" id="ARBA00022622"/>
    </source>
</evidence>
<dbReference type="PANTHER" id="PTHR34992:SF11">
    <property type="entry name" value="COPPER ACQUISITION FACTOR BIM1-LIKE DOMAIN-CONTAINING PROTEIN"/>
    <property type="match status" value="1"/>
</dbReference>
<evidence type="ECO:0000256" key="5">
    <source>
        <dbReference type="ARBA" id="ARBA00023136"/>
    </source>
</evidence>
<evidence type="ECO:0000313" key="10">
    <source>
        <dbReference type="EMBL" id="KAG2109570.1"/>
    </source>
</evidence>
<keyword evidence="7" id="KW-0449">Lipoprotein</keyword>
<feature type="domain" description="Copper acquisition factor BIM1-like" evidence="9">
    <location>
        <begin position="17"/>
        <end position="170"/>
    </location>
</feature>
<gene>
    <name evidence="10" type="ORF">F5147DRAFT_691317</name>
</gene>
<dbReference type="GeneID" id="64699389"/>
<feature type="signal peptide" evidence="8">
    <location>
        <begin position="1"/>
        <end position="18"/>
    </location>
</feature>
<dbReference type="OrthoDB" id="2146436at2759"/>
<sequence>MILPFIAAAAVLATAVQAHFQMQYPIPRGPFVEDSEPTFCDGYNDAVNNRTVFPFSNGIINMNSEHPLWTAEVLISTYEDPNNFSDFNSSSGYQVVVPFFQQSGEGLYCFPIDIAAAAVNVSGIQDGANVTIQVLFNGGDGNLYQCADLTLSANLTVPPANASSGCTNVSSSTTSTKSSAGKGVEVGTGIIVAGVLSMAMMLLSAL</sequence>
<name>A0A9P7JUQ8_9AGAM</name>
<keyword evidence="11" id="KW-1185">Reference proteome</keyword>
<organism evidence="10 11">
    <name type="scientific">Suillus discolor</name>
    <dbReference type="NCBI Taxonomy" id="1912936"/>
    <lineage>
        <taxon>Eukaryota</taxon>
        <taxon>Fungi</taxon>
        <taxon>Dikarya</taxon>
        <taxon>Basidiomycota</taxon>
        <taxon>Agaricomycotina</taxon>
        <taxon>Agaricomycetes</taxon>
        <taxon>Agaricomycetidae</taxon>
        <taxon>Boletales</taxon>
        <taxon>Suillineae</taxon>
        <taxon>Suillaceae</taxon>
        <taxon>Suillus</taxon>
    </lineage>
</organism>
<protein>
    <recommendedName>
        <fullName evidence="9">Copper acquisition factor BIM1-like domain-containing protein</fullName>
    </recommendedName>
</protein>
<evidence type="ECO:0000256" key="2">
    <source>
        <dbReference type="ARBA" id="ARBA00022475"/>
    </source>
</evidence>
<dbReference type="GO" id="GO:0098552">
    <property type="term" value="C:side of membrane"/>
    <property type="evidence" value="ECO:0007669"/>
    <property type="project" value="UniProtKB-KW"/>
</dbReference>
<dbReference type="InterPro" id="IPR046936">
    <property type="entry name" value="BIM1-like"/>
</dbReference>
<dbReference type="InterPro" id="IPR046530">
    <property type="entry name" value="BIM1-like_dom"/>
</dbReference>
<proteinExistence type="predicted"/>
<keyword evidence="2" id="KW-1003">Cell membrane</keyword>
<dbReference type="Proteomes" id="UP000823399">
    <property type="component" value="Unassembled WGS sequence"/>
</dbReference>
<evidence type="ECO:0000259" key="9">
    <source>
        <dbReference type="Pfam" id="PF20238"/>
    </source>
</evidence>
<keyword evidence="4 8" id="KW-0732">Signal</keyword>
<evidence type="ECO:0000256" key="4">
    <source>
        <dbReference type="ARBA" id="ARBA00022729"/>
    </source>
</evidence>
<evidence type="ECO:0000256" key="1">
    <source>
        <dbReference type="ARBA" id="ARBA00004609"/>
    </source>
</evidence>
<keyword evidence="5" id="KW-0472">Membrane</keyword>
<dbReference type="RefSeq" id="XP_041293515.1">
    <property type="nucleotide sequence ID" value="XM_041437130.1"/>
</dbReference>
<dbReference type="GO" id="GO:0005886">
    <property type="term" value="C:plasma membrane"/>
    <property type="evidence" value="ECO:0007669"/>
    <property type="project" value="UniProtKB-SubCell"/>
</dbReference>
<dbReference type="Pfam" id="PF20238">
    <property type="entry name" value="BIM1-like_dom"/>
    <property type="match status" value="1"/>
</dbReference>
<evidence type="ECO:0000256" key="7">
    <source>
        <dbReference type="ARBA" id="ARBA00023288"/>
    </source>
</evidence>
<accession>A0A9P7JUQ8</accession>
<dbReference type="AlphaFoldDB" id="A0A9P7JUQ8"/>
<comment type="subcellular location">
    <subcellularLocation>
        <location evidence="1">Cell membrane</location>
        <topology evidence="1">Lipid-anchor</topology>
        <topology evidence="1">GPI-anchor</topology>
    </subcellularLocation>
</comment>
<evidence type="ECO:0000256" key="8">
    <source>
        <dbReference type="SAM" id="SignalP"/>
    </source>
</evidence>
<keyword evidence="6" id="KW-0325">Glycoprotein</keyword>
<evidence type="ECO:0000256" key="6">
    <source>
        <dbReference type="ARBA" id="ARBA00023180"/>
    </source>
</evidence>
<keyword evidence="3" id="KW-0336">GPI-anchor</keyword>
<dbReference type="CDD" id="cd21176">
    <property type="entry name" value="LPMO_auxiliary-like"/>
    <property type="match status" value="1"/>
</dbReference>
<comment type="caution">
    <text evidence="10">The sequence shown here is derived from an EMBL/GenBank/DDBJ whole genome shotgun (WGS) entry which is preliminary data.</text>
</comment>
<evidence type="ECO:0000313" key="11">
    <source>
        <dbReference type="Proteomes" id="UP000823399"/>
    </source>
</evidence>
<dbReference type="PANTHER" id="PTHR34992">
    <property type="entry name" value="HYPHAL ANASTAMOSIS-7 PROTEIN"/>
    <property type="match status" value="1"/>
</dbReference>
<feature type="chain" id="PRO_5040389695" description="Copper acquisition factor BIM1-like domain-containing protein" evidence="8">
    <location>
        <begin position="19"/>
        <end position="206"/>
    </location>
</feature>
<dbReference type="EMBL" id="JABBWM010000023">
    <property type="protein sequence ID" value="KAG2109570.1"/>
    <property type="molecule type" value="Genomic_DNA"/>
</dbReference>
<reference evidence="10" key="1">
    <citation type="journal article" date="2020" name="New Phytol.">
        <title>Comparative genomics reveals dynamic genome evolution in host specialist ectomycorrhizal fungi.</title>
        <authorList>
            <person name="Lofgren L.A."/>
            <person name="Nguyen N.H."/>
            <person name="Vilgalys R."/>
            <person name="Ruytinx J."/>
            <person name="Liao H.L."/>
            <person name="Branco S."/>
            <person name="Kuo A."/>
            <person name="LaButti K."/>
            <person name="Lipzen A."/>
            <person name="Andreopoulos W."/>
            <person name="Pangilinan J."/>
            <person name="Riley R."/>
            <person name="Hundley H."/>
            <person name="Na H."/>
            <person name="Barry K."/>
            <person name="Grigoriev I.V."/>
            <person name="Stajich J.E."/>
            <person name="Kennedy P.G."/>
        </authorList>
    </citation>
    <scope>NUCLEOTIDE SEQUENCE</scope>
    <source>
        <strain evidence="10">FC423</strain>
    </source>
</reference>